<name>A0A6P5G349_ANACO</name>
<feature type="compositionally biased region" description="Basic residues" evidence="1">
    <location>
        <begin position="844"/>
        <end position="865"/>
    </location>
</feature>
<sequence length="871" mass="94978">MSSASPHRSYGHKGSSSSSSSSSYRNPNKRFVPKPHPSPSSSSSSSSDPPNPTPPHPTLTTSLRASSDASSSSSRSGSKAGRSGGGDGGGGGGNFVAYLPQDEAVASGLGADAGGLDAVESQAVVDLLNDELANLLAMKPRDFWREVVGNDSLHEFLDSYLQFRHRWYDFPHRGARGTVAGVVVGELELCRRVFMVLYRISSSKDPGAIKSDSLSVKEHTALLQEKKLLDLPKLLDICAIYGHDNGELTRSLVENAIKAQPKLIDNVSTVASHFLSIVHTMHDRCSSSLEVLTLSAGHDDHGYIQLHKDFLEVMDFINDAVVTLDYFVDAYRPAALLFSMSFEMSYGVEELLKTLARLHDSLLPSLHQGFTLISRTISSSQKLPSGTLSDIVLSINMLSKRIVKFSWKLLEFSYLNDQSIEDSLLRAVTKMFPANVEDPAIRGEIVIQAFRDIVGEAAYGLQDNLGGGTFLQNLEKDFEMLNRINRLRSNGWIFLDEEQFQYLSQIATPSSKSLNKEPALPLSSLNNELQTDEEAAITESKISQIKDLFPDYGKGFLSACLEVYNQNPEEVIQRILEGTLHEDLLSLDTTLEQIPPRKPAPKSTKDKGKGLLQETASQKDKGKGLLQEGAPQNNIVLSSKIDAKIQGDENGPSSSMLSSSSSSASVYGRYTRKTNEDLSDLAVLDSRTALDAAKTAVLAAEYEYEDEYDDSFDDLGLNIVESAYEESESSDDRKGAYPERASASETEASSNKSNSRWGSQKKTQFYVKDGKNYSYKVSGSVGVSSAQEAAFVNRTQKELIHGLGRGGNVPVGAFGKQLPDEEKDNEVTNDDEGLGRGSSNPRGRGGRRGGGRNHYRKDRAMKKHFAGLGGF</sequence>
<feature type="region of interest" description="Disordered" evidence="1">
    <location>
        <begin position="723"/>
        <end position="758"/>
    </location>
</feature>
<reference evidence="3" key="1">
    <citation type="journal article" date="2015" name="Nat. Genet.">
        <title>The pineapple genome and the evolution of CAM photosynthesis.</title>
        <authorList>
            <person name="Ming R."/>
            <person name="VanBuren R."/>
            <person name="Wai C.M."/>
            <person name="Tang H."/>
            <person name="Schatz M.C."/>
            <person name="Bowers J.E."/>
            <person name="Lyons E."/>
            <person name="Wang M.L."/>
            <person name="Chen J."/>
            <person name="Biggers E."/>
            <person name="Zhang J."/>
            <person name="Huang L."/>
            <person name="Zhang L."/>
            <person name="Miao W."/>
            <person name="Zhang J."/>
            <person name="Ye Z."/>
            <person name="Miao C."/>
            <person name="Lin Z."/>
            <person name="Wang H."/>
            <person name="Zhou H."/>
            <person name="Yim W.C."/>
            <person name="Priest H.D."/>
            <person name="Zheng C."/>
            <person name="Woodhouse M."/>
            <person name="Edger P.P."/>
            <person name="Guyot R."/>
            <person name="Guo H.B."/>
            <person name="Guo H."/>
            <person name="Zheng G."/>
            <person name="Singh R."/>
            <person name="Sharma A."/>
            <person name="Min X."/>
            <person name="Zheng Y."/>
            <person name="Lee H."/>
            <person name="Gurtowski J."/>
            <person name="Sedlazeck F.J."/>
            <person name="Harkess A."/>
            <person name="McKain M.R."/>
            <person name="Liao Z."/>
            <person name="Fang J."/>
            <person name="Liu J."/>
            <person name="Zhang X."/>
            <person name="Zhang Q."/>
            <person name="Hu W."/>
            <person name="Qin Y."/>
            <person name="Wang K."/>
            <person name="Chen L.Y."/>
            <person name="Shirley N."/>
            <person name="Lin Y.R."/>
            <person name="Liu L.Y."/>
            <person name="Hernandez A.G."/>
            <person name="Wright C.L."/>
            <person name="Bulone V."/>
            <person name="Tuskan G.A."/>
            <person name="Heath K."/>
            <person name="Zee F."/>
            <person name="Moore P.H."/>
            <person name="Sunkar R."/>
            <person name="Leebens-Mack J.H."/>
            <person name="Mockler T."/>
            <person name="Bennetzen J.L."/>
            <person name="Freeling M."/>
            <person name="Sankoff D."/>
            <person name="Paterson A.H."/>
            <person name="Zhu X."/>
            <person name="Yang X."/>
            <person name="Smith J.A."/>
            <person name="Cushman J.C."/>
            <person name="Paull R.E."/>
            <person name="Yu Q."/>
        </authorList>
    </citation>
    <scope>NUCLEOTIDE SEQUENCE [LARGE SCALE GENOMIC DNA]</scope>
    <source>
        <strain evidence="3">cv. F153</strain>
    </source>
</reference>
<dbReference type="OrthoDB" id="5577209at2759"/>
<dbReference type="Gene3D" id="1.10.8.10">
    <property type="entry name" value="DNA helicase RuvA subunit, C-terminal domain"/>
    <property type="match status" value="1"/>
</dbReference>
<dbReference type="InterPro" id="IPR009060">
    <property type="entry name" value="UBA-like_sf"/>
</dbReference>
<organism evidence="3 4">
    <name type="scientific">Ananas comosus</name>
    <name type="common">Pineapple</name>
    <name type="synonym">Ananas ananas</name>
    <dbReference type="NCBI Taxonomy" id="4615"/>
    <lineage>
        <taxon>Eukaryota</taxon>
        <taxon>Viridiplantae</taxon>
        <taxon>Streptophyta</taxon>
        <taxon>Embryophyta</taxon>
        <taxon>Tracheophyta</taxon>
        <taxon>Spermatophyta</taxon>
        <taxon>Magnoliopsida</taxon>
        <taxon>Liliopsida</taxon>
        <taxon>Poales</taxon>
        <taxon>Bromeliaceae</taxon>
        <taxon>Bromelioideae</taxon>
        <taxon>Ananas</taxon>
    </lineage>
</organism>
<accession>A0A6P5G349</accession>
<dbReference type="Pfam" id="PF02845">
    <property type="entry name" value="CUE"/>
    <property type="match status" value="1"/>
</dbReference>
<gene>
    <name evidence="4" type="primary">LOC109718343</name>
</gene>
<dbReference type="GO" id="GO:0043130">
    <property type="term" value="F:ubiquitin binding"/>
    <property type="evidence" value="ECO:0007669"/>
    <property type="project" value="InterPro"/>
</dbReference>
<evidence type="ECO:0000313" key="3">
    <source>
        <dbReference type="Proteomes" id="UP000515123"/>
    </source>
</evidence>
<dbReference type="CDD" id="cd14364">
    <property type="entry name" value="CUE_ASCC2"/>
    <property type="match status" value="1"/>
</dbReference>
<dbReference type="SUPFAM" id="SSF46934">
    <property type="entry name" value="UBA-like"/>
    <property type="match status" value="1"/>
</dbReference>
<evidence type="ECO:0000259" key="2">
    <source>
        <dbReference type="PROSITE" id="PS51140"/>
    </source>
</evidence>
<dbReference type="RefSeq" id="XP_020100118.1">
    <property type="nucleotide sequence ID" value="XM_020244529.1"/>
</dbReference>
<proteinExistence type="predicted"/>
<dbReference type="Proteomes" id="UP000515123">
    <property type="component" value="Linkage group 12"/>
</dbReference>
<dbReference type="PROSITE" id="PS51140">
    <property type="entry name" value="CUE"/>
    <property type="match status" value="1"/>
</dbReference>
<protein>
    <submittedName>
        <fullName evidence="4">Activating signal cointegrator 1 complex subunit 2 isoform X1</fullName>
    </submittedName>
</protein>
<feature type="region of interest" description="Disordered" evidence="1">
    <location>
        <begin position="590"/>
        <end position="610"/>
    </location>
</feature>
<feature type="compositionally biased region" description="Gly residues" evidence="1">
    <location>
        <begin position="82"/>
        <end position="94"/>
    </location>
</feature>
<dbReference type="InterPro" id="IPR041800">
    <property type="entry name" value="ASCC2_CUE"/>
</dbReference>
<feature type="region of interest" description="Disordered" evidence="1">
    <location>
        <begin position="802"/>
        <end position="871"/>
    </location>
</feature>
<keyword evidence="3" id="KW-1185">Reference proteome</keyword>
<feature type="compositionally biased region" description="Low complexity" evidence="1">
    <location>
        <begin position="39"/>
        <end position="48"/>
    </location>
</feature>
<feature type="compositionally biased region" description="Low complexity" evidence="1">
    <location>
        <begin position="741"/>
        <end position="755"/>
    </location>
</feature>
<evidence type="ECO:0000256" key="1">
    <source>
        <dbReference type="SAM" id="MobiDB-lite"/>
    </source>
</evidence>
<feature type="domain" description="CUE" evidence="2">
    <location>
        <begin position="537"/>
        <end position="580"/>
    </location>
</feature>
<dbReference type="GeneID" id="109718343"/>
<feature type="compositionally biased region" description="Acidic residues" evidence="1">
    <location>
        <begin position="821"/>
        <end position="832"/>
    </location>
</feature>
<dbReference type="PANTHER" id="PTHR21494:SF0">
    <property type="entry name" value="ACTIVATING SIGNAL COINTEGRATOR 1 COMPLEX SUBUNIT 2"/>
    <property type="match status" value="1"/>
</dbReference>
<feature type="region of interest" description="Disordered" evidence="1">
    <location>
        <begin position="1"/>
        <end position="95"/>
    </location>
</feature>
<dbReference type="InterPro" id="IPR052586">
    <property type="entry name" value="ASCC2"/>
</dbReference>
<dbReference type="InterPro" id="IPR003892">
    <property type="entry name" value="CUE"/>
</dbReference>
<dbReference type="SMART" id="SM00546">
    <property type="entry name" value="CUE"/>
    <property type="match status" value="1"/>
</dbReference>
<dbReference type="AlphaFoldDB" id="A0A6P5G349"/>
<dbReference type="PANTHER" id="PTHR21494">
    <property type="entry name" value="ACTIVATING SIGNAL COINTEGRATOR 1 COMPLEX SUBUNIT 2 ASC-1 COMPLEX SUBUNIT P100"/>
    <property type="match status" value="1"/>
</dbReference>
<feature type="compositionally biased region" description="Low complexity" evidence="1">
    <location>
        <begin position="58"/>
        <end position="81"/>
    </location>
</feature>
<reference evidence="4" key="2">
    <citation type="submission" date="2025-08" db="UniProtKB">
        <authorList>
            <consortium name="RefSeq"/>
        </authorList>
    </citation>
    <scope>IDENTIFICATION</scope>
    <source>
        <tissue evidence="4">Leaf</tissue>
    </source>
</reference>
<evidence type="ECO:0000313" key="4">
    <source>
        <dbReference type="RefSeq" id="XP_020100118.1"/>
    </source>
</evidence>